<reference evidence="2 3" key="1">
    <citation type="submission" date="2024-03" db="EMBL/GenBank/DDBJ databases">
        <title>Complete genome sequence of the green alga Chloropicon roscoffensis RCC1871.</title>
        <authorList>
            <person name="Lemieux C."/>
            <person name="Pombert J.-F."/>
            <person name="Otis C."/>
            <person name="Turmel M."/>
        </authorList>
    </citation>
    <scope>NUCLEOTIDE SEQUENCE [LARGE SCALE GENOMIC DNA]</scope>
    <source>
        <strain evidence="2 3">RCC1871</strain>
    </source>
</reference>
<dbReference type="Proteomes" id="UP001472866">
    <property type="component" value="Chromosome 07"/>
</dbReference>
<protein>
    <submittedName>
        <fullName evidence="2">Uncharacterized protein</fullName>
    </submittedName>
</protein>
<evidence type="ECO:0000313" key="3">
    <source>
        <dbReference type="Proteomes" id="UP001472866"/>
    </source>
</evidence>
<keyword evidence="1" id="KW-1133">Transmembrane helix</keyword>
<keyword evidence="3" id="KW-1185">Reference proteome</keyword>
<dbReference type="EMBL" id="CP151507">
    <property type="protein sequence ID" value="WZN63365.1"/>
    <property type="molecule type" value="Genomic_DNA"/>
</dbReference>
<proteinExistence type="predicted"/>
<name>A0AAX4PCN7_9CHLO</name>
<gene>
    <name evidence="2" type="ORF">HKI87_07g49130</name>
</gene>
<accession>A0AAX4PCN7</accession>
<sequence>MKTNETPIITITIKKLRERFLWNFIEVLFLPVAKEALMGGGLGTRGVRSAAISSAALLFVILLFTFRTKVQLFSANEGLLLSVAARDGSQTRLRPEQKKNAREHKLDEYMKQRKGYCDEQGKWTTLTFDENDESEYKNKKVIAYSEYADSQFDPTLTEERTVVMQTCEIEDKDGESGWIIHRIGPMVGIGGYDRHEITVINLPHPHKAKFFTGKMMAPVYKNGELAGFPPLHSHHVMLGFSGVKHAFESHGDAPCSEDLGGESCYLISYPDGYGLPFINESVPYRDELMVNFIFNDVRRRNENVTPHPMLFYGEVALKWSAKVDEIKPVSMAALHMRGQYHGYVANIVTKRPSLRWSTGTWPVDGKIIISPEDQLPWFHAHRSYFTAFWAFAASPEELGLTTKLLRKVDDNNQTRNGKLDKFDLVWTPDDPIRALEEKVAQSKKGLKSLRCWLVASDEEKVLEYVNETAGFSPELSEPWQQNWKGSWYDRAGEVHCNPWSFEKGDRYTVVGMNGIDDRYNWTHDQSDFFTMMQHNILFLLYETTGPELGPTMEMFGGFNTQGETKIMLKWSYIPSVFKNRTDYFFQSKTGLKKFEGELSQHMKMVLQSDIGLLHDPFWQLQEWFQKYE</sequence>
<evidence type="ECO:0000313" key="2">
    <source>
        <dbReference type="EMBL" id="WZN63365.1"/>
    </source>
</evidence>
<feature type="transmembrane region" description="Helical" evidence="1">
    <location>
        <begin position="20"/>
        <end position="40"/>
    </location>
</feature>
<evidence type="ECO:0000256" key="1">
    <source>
        <dbReference type="SAM" id="Phobius"/>
    </source>
</evidence>
<keyword evidence="1" id="KW-0812">Transmembrane</keyword>
<keyword evidence="1" id="KW-0472">Membrane</keyword>
<organism evidence="2 3">
    <name type="scientific">Chloropicon roscoffensis</name>
    <dbReference type="NCBI Taxonomy" id="1461544"/>
    <lineage>
        <taxon>Eukaryota</taxon>
        <taxon>Viridiplantae</taxon>
        <taxon>Chlorophyta</taxon>
        <taxon>Chloropicophyceae</taxon>
        <taxon>Chloropicales</taxon>
        <taxon>Chloropicaceae</taxon>
        <taxon>Chloropicon</taxon>
    </lineage>
</organism>
<dbReference type="AlphaFoldDB" id="A0AAX4PCN7"/>